<dbReference type="AlphaFoldDB" id="A0A6A6CDS7"/>
<evidence type="ECO:0000313" key="2">
    <source>
        <dbReference type="EMBL" id="KAF2165231.1"/>
    </source>
</evidence>
<dbReference type="GeneID" id="54560580"/>
<accession>A0A6A6CDS7</accession>
<dbReference type="RefSeq" id="XP_033666120.1">
    <property type="nucleotide sequence ID" value="XM_033807308.1"/>
</dbReference>
<dbReference type="OrthoDB" id="5120991at2759"/>
<feature type="compositionally biased region" description="Low complexity" evidence="1">
    <location>
        <begin position="112"/>
        <end position="133"/>
    </location>
</feature>
<sequence>MFDLSLTQQLPTPSLTSPAFLSSFKTCVAVISAPFQLEEENSFDDAIKAHKTAIEVLEQVQKTKGIRKFNRKMYERQAEIHRERKAYLEAFGGKYDGRIILKAPNRAAVAKSHSSPIGSTSSSQPLSTFASQSGRPPLEYVVTADSELIDLGVRSVWYFVKDKATQNTLYAAQGLADIDKPMIETVLRRADGIFPFGEAVHTSVLSQGKPGLNFKMRMLRRSAGHDEHEVWEIPTTEAKKKEWSPRKFSILGRHFIWKNEDGKDGGHISKKWAWEALYETKDATDGSEVVGEKLFWGTVQGSGKAKWNLFMVDGLDLALREHVLASQLSRILRWTNPPGKDLAGVEKGVAAMGAIGAVSTLAELLG</sequence>
<dbReference type="Proteomes" id="UP000799537">
    <property type="component" value="Unassembled WGS sequence"/>
</dbReference>
<evidence type="ECO:0000313" key="3">
    <source>
        <dbReference type="Proteomes" id="UP000799537"/>
    </source>
</evidence>
<proteinExistence type="predicted"/>
<organism evidence="2 3">
    <name type="scientific">Zasmidium cellare ATCC 36951</name>
    <dbReference type="NCBI Taxonomy" id="1080233"/>
    <lineage>
        <taxon>Eukaryota</taxon>
        <taxon>Fungi</taxon>
        <taxon>Dikarya</taxon>
        <taxon>Ascomycota</taxon>
        <taxon>Pezizomycotina</taxon>
        <taxon>Dothideomycetes</taxon>
        <taxon>Dothideomycetidae</taxon>
        <taxon>Mycosphaerellales</taxon>
        <taxon>Mycosphaerellaceae</taxon>
        <taxon>Zasmidium</taxon>
    </lineage>
</organism>
<feature type="region of interest" description="Disordered" evidence="1">
    <location>
        <begin position="112"/>
        <end position="134"/>
    </location>
</feature>
<evidence type="ECO:0000256" key="1">
    <source>
        <dbReference type="SAM" id="MobiDB-lite"/>
    </source>
</evidence>
<name>A0A6A6CDS7_ZASCE</name>
<gene>
    <name evidence="2" type="ORF">M409DRAFT_24614</name>
</gene>
<keyword evidence="3" id="KW-1185">Reference proteome</keyword>
<protein>
    <submittedName>
        <fullName evidence="2">Uncharacterized protein</fullName>
    </submittedName>
</protein>
<dbReference type="EMBL" id="ML993601">
    <property type="protein sequence ID" value="KAF2165231.1"/>
    <property type="molecule type" value="Genomic_DNA"/>
</dbReference>
<reference evidence="2" key="1">
    <citation type="journal article" date="2020" name="Stud. Mycol.">
        <title>101 Dothideomycetes genomes: a test case for predicting lifestyles and emergence of pathogens.</title>
        <authorList>
            <person name="Haridas S."/>
            <person name="Albert R."/>
            <person name="Binder M."/>
            <person name="Bloem J."/>
            <person name="Labutti K."/>
            <person name="Salamov A."/>
            <person name="Andreopoulos B."/>
            <person name="Baker S."/>
            <person name="Barry K."/>
            <person name="Bills G."/>
            <person name="Bluhm B."/>
            <person name="Cannon C."/>
            <person name="Castanera R."/>
            <person name="Culley D."/>
            <person name="Daum C."/>
            <person name="Ezra D."/>
            <person name="Gonzalez J."/>
            <person name="Henrissat B."/>
            <person name="Kuo A."/>
            <person name="Liang C."/>
            <person name="Lipzen A."/>
            <person name="Lutzoni F."/>
            <person name="Magnuson J."/>
            <person name="Mondo S."/>
            <person name="Nolan M."/>
            <person name="Ohm R."/>
            <person name="Pangilinan J."/>
            <person name="Park H.-J."/>
            <person name="Ramirez L."/>
            <person name="Alfaro M."/>
            <person name="Sun H."/>
            <person name="Tritt A."/>
            <person name="Yoshinaga Y."/>
            <person name="Zwiers L.-H."/>
            <person name="Turgeon B."/>
            <person name="Goodwin S."/>
            <person name="Spatafora J."/>
            <person name="Crous P."/>
            <person name="Grigoriev I."/>
        </authorList>
    </citation>
    <scope>NUCLEOTIDE SEQUENCE</scope>
    <source>
        <strain evidence="2">ATCC 36951</strain>
    </source>
</reference>